<dbReference type="Proteomes" id="UP000198211">
    <property type="component" value="Unassembled WGS sequence"/>
</dbReference>
<sequence length="218" mass="24966">MQLRDIHDLEDIVSDIQRVEKRVTRHDSSQHSSRKDDRRHNDSRNYHGRRDSRNRSHEKSRSEPRQTSRVALAEATFTDLISDLQTRTSLEDINEYSDENHNEYDDGDDEDDARNAANYYSQGEEPGEGSVSNYEEGHLAAANDNERREAANETFTRSDKLPQQNGPSQGGFNTNGHRYNIKEDVDFNVHSMVLVPIVESRTIPRIIAQTLPIMPTSA</sequence>
<evidence type="ECO:0000313" key="2">
    <source>
        <dbReference type="EMBL" id="OWZ03989.1"/>
    </source>
</evidence>
<comment type="caution">
    <text evidence="2">The sequence shown here is derived from an EMBL/GenBank/DDBJ whole genome shotgun (WGS) entry which is preliminary data.</text>
</comment>
<evidence type="ECO:0000256" key="1">
    <source>
        <dbReference type="SAM" id="MobiDB-lite"/>
    </source>
</evidence>
<feature type="compositionally biased region" description="Basic and acidic residues" evidence="1">
    <location>
        <begin position="148"/>
        <end position="160"/>
    </location>
</feature>
<keyword evidence="3" id="KW-1185">Reference proteome</keyword>
<feature type="region of interest" description="Disordered" evidence="1">
    <location>
        <begin position="20"/>
        <end position="73"/>
    </location>
</feature>
<accession>A0A225VGA1</accession>
<dbReference type="AlphaFoldDB" id="A0A225VGA1"/>
<reference evidence="3" key="1">
    <citation type="submission" date="2017-03" db="EMBL/GenBank/DDBJ databases">
        <title>Phytopthora megakarya and P. palmivora, two closely related causual agents of cacao black pod achieved similar genome size and gene model numbers by different mechanisms.</title>
        <authorList>
            <person name="Ali S."/>
            <person name="Shao J."/>
            <person name="Larry D.J."/>
            <person name="Kronmiller B."/>
            <person name="Shen D."/>
            <person name="Strem M.D."/>
            <person name="Melnick R.L."/>
            <person name="Guiltinan M.J."/>
            <person name="Tyler B.M."/>
            <person name="Meinhardt L.W."/>
            <person name="Bailey B.A."/>
        </authorList>
    </citation>
    <scope>NUCLEOTIDE SEQUENCE [LARGE SCALE GENOMIC DNA]</scope>
    <source>
        <strain evidence="3">zdho120</strain>
    </source>
</reference>
<feature type="compositionally biased region" description="Basic and acidic residues" evidence="1">
    <location>
        <begin position="20"/>
        <end position="66"/>
    </location>
</feature>
<evidence type="ECO:0000313" key="3">
    <source>
        <dbReference type="Proteomes" id="UP000198211"/>
    </source>
</evidence>
<name>A0A225VGA1_9STRA</name>
<gene>
    <name evidence="2" type="ORF">PHMEG_00024188</name>
</gene>
<proteinExistence type="predicted"/>
<dbReference type="EMBL" id="NBNE01005211">
    <property type="protein sequence ID" value="OWZ03989.1"/>
    <property type="molecule type" value="Genomic_DNA"/>
</dbReference>
<feature type="region of interest" description="Disordered" evidence="1">
    <location>
        <begin position="148"/>
        <end position="176"/>
    </location>
</feature>
<feature type="compositionally biased region" description="Polar residues" evidence="1">
    <location>
        <begin position="161"/>
        <end position="176"/>
    </location>
</feature>
<feature type="region of interest" description="Disordered" evidence="1">
    <location>
        <begin position="91"/>
        <end position="114"/>
    </location>
</feature>
<organism evidence="2 3">
    <name type="scientific">Phytophthora megakarya</name>
    <dbReference type="NCBI Taxonomy" id="4795"/>
    <lineage>
        <taxon>Eukaryota</taxon>
        <taxon>Sar</taxon>
        <taxon>Stramenopiles</taxon>
        <taxon>Oomycota</taxon>
        <taxon>Peronosporomycetes</taxon>
        <taxon>Peronosporales</taxon>
        <taxon>Peronosporaceae</taxon>
        <taxon>Phytophthora</taxon>
    </lineage>
</organism>
<protein>
    <submittedName>
        <fullName evidence="2">Uncharacterized protein</fullName>
    </submittedName>
</protein>